<dbReference type="PANTHER" id="PTHR13696">
    <property type="entry name" value="P-LOOP CONTAINING NUCLEOSIDE TRIPHOSPHATE HYDROLASE"/>
    <property type="match status" value="1"/>
</dbReference>
<protein>
    <recommendedName>
        <fullName evidence="3">CobQ/CobB/MinD/ParA nucleotide binding domain-containing protein</fullName>
    </recommendedName>
</protein>
<dbReference type="STRING" id="1150112.SAMN04487893_101399"/>
<dbReference type="InterPro" id="IPR027417">
    <property type="entry name" value="P-loop_NTPase"/>
</dbReference>
<name>A0A1I3LMQ9_9FLAO</name>
<dbReference type="EMBL" id="FORU01000001">
    <property type="protein sequence ID" value="SFI86011.1"/>
    <property type="molecule type" value="Genomic_DNA"/>
</dbReference>
<reference evidence="2" key="1">
    <citation type="submission" date="2016-10" db="EMBL/GenBank/DDBJ databases">
        <authorList>
            <person name="Varghese N."/>
            <person name="Submissions S."/>
        </authorList>
    </citation>
    <scope>NUCLEOTIDE SEQUENCE [LARGE SCALE GENOMIC DNA]</scope>
    <source>
        <strain evidence="2">DSM 26542</strain>
    </source>
</reference>
<sequence length="953" mass="112536">MIHILEVFDNTIAILKEKIQDKNIAKYCISLNNRDEIELVIISNNSKEEIFLNLPETINLTILSTEELDEDYFYSQKFNNEGNEIINYTNSRRKLTNLLNPENDFVPEIPVITFYSYKGGMGRSTNLVITASHLARNYQKKIIIIDCDFEAPGFSNFFSEEPSEPRYTNGLMEYFFDKDSSHKINLNDYSWEVSKDYSKDGEIRIIPAGNLDIKNDINNTEFPTNLSHYLEGLARLDFASTESVVEKFRILIDDIKKQYSPDAIFIDSRTGFTDIFGIAALKLSTQVVGFFSNSAQNDPGIYQFVTSIGNLIITKKNLNPPIIVNSFSDPDFFKEFRLKVDEMIQNNYFNNELFQLSPIYYYFRYNQTLSEMGTKRERKDDWLNQVDNKVFYNGYVDVAEKINDFIISDKSESLDNDIIPSIYGEIKESISINNCQTFENNEISDENTFLDLQKNILEKLQENWPDLYADSETVDYQKEFDEKRIFYRDSMKDIFNLKKFIVLGNKGTGKSYLFQALKNSDITYELKKQAQKTNSNIEFLHLVDQKDKYFISTKGLESFQKEVENIGDFYTKFWKVYTWRSIIDKIQNVSSFNSKIETTFEIKNDDTNNLKNLVHFINNIDNIIRVEQELKELDDILNSKEIDIIGIYDNLDLMVEPFKWKDQMASLINFWKFSNFKRIHSKLFLRSDLYKTIRGINNVQSLRNDIISIEWQKEEIFNYFFNFVKQYSKENFIKAVKNYDFTKISDDELGWLKEFEKKFSNEKQYQFEEVILRKLCWVFFGQYPNIIKAHGESYDWLYKNVMNADETISIRPFLDLLSLSIKEYFADYNKESSSFPSVLPAKYYTAKTVRSEAVKNHFSDLITEKGNEDLEHVFDFIDKNEEFQYYQLPRENFNRLLNNVISKHSLDCTTEELEELLKINGIVKQIGNFQYSFAFLYKYRLGLKNRKKKRYKH</sequence>
<organism evidence="1 2">
    <name type="scientific">Myroides guanonis</name>
    <dbReference type="NCBI Taxonomy" id="1150112"/>
    <lineage>
        <taxon>Bacteria</taxon>
        <taxon>Pseudomonadati</taxon>
        <taxon>Bacteroidota</taxon>
        <taxon>Flavobacteriia</taxon>
        <taxon>Flavobacteriales</taxon>
        <taxon>Flavobacteriaceae</taxon>
        <taxon>Myroides</taxon>
    </lineage>
</organism>
<dbReference type="NCBIfam" id="NF047398">
    <property type="entry name" value="AAA_KGGVGR"/>
    <property type="match status" value="1"/>
</dbReference>
<proteinExistence type="predicted"/>
<dbReference type="InterPro" id="IPR050678">
    <property type="entry name" value="DNA_Partitioning_ATPase"/>
</dbReference>
<evidence type="ECO:0000313" key="2">
    <source>
        <dbReference type="Proteomes" id="UP000243887"/>
    </source>
</evidence>
<keyword evidence="2" id="KW-1185">Reference proteome</keyword>
<evidence type="ECO:0000313" key="1">
    <source>
        <dbReference type="EMBL" id="SFI86011.1"/>
    </source>
</evidence>
<accession>A0A1I3LMQ9</accession>
<dbReference type="OrthoDB" id="9815116at2"/>
<dbReference type="Proteomes" id="UP000243887">
    <property type="component" value="Unassembled WGS sequence"/>
</dbReference>
<dbReference type="Gene3D" id="3.40.50.300">
    <property type="entry name" value="P-loop containing nucleotide triphosphate hydrolases"/>
    <property type="match status" value="1"/>
</dbReference>
<dbReference type="RefSeq" id="WP_090677757.1">
    <property type="nucleotide sequence ID" value="NZ_FORU01000001.1"/>
</dbReference>
<evidence type="ECO:0008006" key="3">
    <source>
        <dbReference type="Google" id="ProtNLM"/>
    </source>
</evidence>
<gene>
    <name evidence="1" type="ORF">SAMN04487893_101399</name>
</gene>
<dbReference type="SUPFAM" id="SSF52540">
    <property type="entry name" value="P-loop containing nucleoside triphosphate hydrolases"/>
    <property type="match status" value="1"/>
</dbReference>
<dbReference type="PANTHER" id="PTHR13696:SF52">
    <property type="entry name" value="PARA FAMILY PROTEIN CT_582"/>
    <property type="match status" value="1"/>
</dbReference>
<dbReference type="AlphaFoldDB" id="A0A1I3LMQ9"/>